<accession>A0A401GPL7</accession>
<dbReference type="GeneID" id="38781059"/>
<proteinExistence type="predicted"/>
<dbReference type="AlphaFoldDB" id="A0A401GPL7"/>
<name>A0A401GPL7_9APHY</name>
<gene>
    <name evidence="2" type="ORF">SCP_0601200</name>
</gene>
<dbReference type="EMBL" id="BFAD01000006">
    <property type="protein sequence ID" value="GBE84142.1"/>
    <property type="molecule type" value="Genomic_DNA"/>
</dbReference>
<evidence type="ECO:0000313" key="3">
    <source>
        <dbReference type="Proteomes" id="UP000287166"/>
    </source>
</evidence>
<organism evidence="2 3">
    <name type="scientific">Sparassis crispa</name>
    <dbReference type="NCBI Taxonomy" id="139825"/>
    <lineage>
        <taxon>Eukaryota</taxon>
        <taxon>Fungi</taxon>
        <taxon>Dikarya</taxon>
        <taxon>Basidiomycota</taxon>
        <taxon>Agaricomycotina</taxon>
        <taxon>Agaricomycetes</taxon>
        <taxon>Polyporales</taxon>
        <taxon>Sparassidaceae</taxon>
        <taxon>Sparassis</taxon>
    </lineage>
</organism>
<comment type="caution">
    <text evidence="2">The sequence shown here is derived from an EMBL/GenBank/DDBJ whole genome shotgun (WGS) entry which is preliminary data.</text>
</comment>
<sequence>MVERSPQPYSQLLLITVILSRRFATTSIAYGHRVRSDDDDERVWAGVRGCGRAGGDTGRSGSGGESESESGASRSRSRDVAGARTTPRVLTRRRV</sequence>
<feature type="compositionally biased region" description="Gly residues" evidence="1">
    <location>
        <begin position="48"/>
        <end position="64"/>
    </location>
</feature>
<dbReference type="RefSeq" id="XP_027615055.1">
    <property type="nucleotide sequence ID" value="XM_027759254.1"/>
</dbReference>
<protein>
    <submittedName>
        <fullName evidence="2">Uncharacterized protein</fullName>
    </submittedName>
</protein>
<evidence type="ECO:0000313" key="2">
    <source>
        <dbReference type="EMBL" id="GBE84142.1"/>
    </source>
</evidence>
<keyword evidence="3" id="KW-1185">Reference proteome</keyword>
<reference evidence="2 3" key="1">
    <citation type="journal article" date="2018" name="Sci. Rep.">
        <title>Genome sequence of the cauliflower mushroom Sparassis crispa (Hanabiratake) and its association with beneficial usage.</title>
        <authorList>
            <person name="Kiyama R."/>
            <person name="Furutani Y."/>
            <person name="Kawaguchi K."/>
            <person name="Nakanishi T."/>
        </authorList>
    </citation>
    <scope>NUCLEOTIDE SEQUENCE [LARGE SCALE GENOMIC DNA]</scope>
</reference>
<dbReference type="Proteomes" id="UP000287166">
    <property type="component" value="Unassembled WGS sequence"/>
</dbReference>
<dbReference type="InParanoid" id="A0A401GPL7"/>
<feature type="region of interest" description="Disordered" evidence="1">
    <location>
        <begin position="47"/>
        <end position="95"/>
    </location>
</feature>
<evidence type="ECO:0000256" key="1">
    <source>
        <dbReference type="SAM" id="MobiDB-lite"/>
    </source>
</evidence>